<dbReference type="Proteomes" id="UP000284178">
    <property type="component" value="Unassembled WGS sequence"/>
</dbReference>
<keyword evidence="2" id="KW-0630">Potassium</keyword>
<feature type="domain" description="RCK N-terminal" evidence="3">
    <location>
        <begin position="10"/>
        <end position="140"/>
    </location>
</feature>
<keyword evidence="1" id="KW-0813">Transport</keyword>
<evidence type="ECO:0000259" key="3">
    <source>
        <dbReference type="PROSITE" id="PS51201"/>
    </source>
</evidence>
<evidence type="ECO:0000256" key="2">
    <source>
        <dbReference type="ARBA" id="ARBA00022958"/>
    </source>
</evidence>
<dbReference type="InterPro" id="IPR050721">
    <property type="entry name" value="Trk_Ktr_HKT_K-transport"/>
</dbReference>
<reference evidence="4 5" key="1">
    <citation type="submission" date="2018-08" db="EMBL/GenBank/DDBJ databases">
        <title>A genome reference for cultivated species of the human gut microbiota.</title>
        <authorList>
            <person name="Zou Y."/>
            <person name="Xue W."/>
            <person name="Luo G."/>
        </authorList>
    </citation>
    <scope>NUCLEOTIDE SEQUENCE [LARGE SCALE GENOMIC DNA]</scope>
    <source>
        <strain evidence="4 5">AF24-29</strain>
    </source>
</reference>
<dbReference type="InterPro" id="IPR006036">
    <property type="entry name" value="K_uptake_TrkA"/>
</dbReference>
<organism evidence="4 5">
    <name type="scientific">Holdemania filiformis</name>
    <dbReference type="NCBI Taxonomy" id="61171"/>
    <lineage>
        <taxon>Bacteria</taxon>
        <taxon>Bacillati</taxon>
        <taxon>Bacillota</taxon>
        <taxon>Erysipelotrichia</taxon>
        <taxon>Erysipelotrichales</taxon>
        <taxon>Erysipelotrichaceae</taxon>
        <taxon>Holdemania</taxon>
    </lineage>
</organism>
<keyword evidence="1" id="KW-0633">Potassium transport</keyword>
<dbReference type="PROSITE" id="PS51201">
    <property type="entry name" value="RCK_N"/>
    <property type="match status" value="1"/>
</dbReference>
<dbReference type="EMBL" id="QRUP01000010">
    <property type="protein sequence ID" value="RGR73992.1"/>
    <property type="molecule type" value="Genomic_DNA"/>
</dbReference>
<evidence type="ECO:0000256" key="1">
    <source>
        <dbReference type="ARBA" id="ARBA00022538"/>
    </source>
</evidence>
<dbReference type="InterPro" id="IPR036291">
    <property type="entry name" value="NAD(P)-bd_dom_sf"/>
</dbReference>
<dbReference type="GO" id="GO:0005886">
    <property type="term" value="C:plasma membrane"/>
    <property type="evidence" value="ECO:0007669"/>
    <property type="project" value="InterPro"/>
</dbReference>
<dbReference type="Gene3D" id="3.40.50.720">
    <property type="entry name" value="NAD(P)-binding Rossmann-like Domain"/>
    <property type="match status" value="1"/>
</dbReference>
<dbReference type="Pfam" id="PF02254">
    <property type="entry name" value="TrkA_N"/>
    <property type="match status" value="1"/>
</dbReference>
<protein>
    <submittedName>
        <fullName evidence="4">TrkA family potassium uptake protein</fullName>
    </submittedName>
</protein>
<evidence type="ECO:0000313" key="5">
    <source>
        <dbReference type="Proteomes" id="UP000284178"/>
    </source>
</evidence>
<dbReference type="PRINTS" id="PR00335">
    <property type="entry name" value="KUPTAKETRKA"/>
</dbReference>
<comment type="caution">
    <text evidence="4">The sequence shown here is derived from an EMBL/GenBank/DDBJ whole genome shotgun (WGS) entry which is preliminary data.</text>
</comment>
<dbReference type="PANTHER" id="PTHR43833">
    <property type="entry name" value="POTASSIUM CHANNEL PROTEIN 2-RELATED-RELATED"/>
    <property type="match status" value="1"/>
</dbReference>
<proteinExistence type="predicted"/>
<dbReference type="GeneID" id="83015590"/>
<dbReference type="InterPro" id="IPR003148">
    <property type="entry name" value="RCK_N"/>
</dbReference>
<name>A0A412G0R0_9FIRM</name>
<keyword evidence="5" id="KW-1185">Reference proteome</keyword>
<dbReference type="PANTHER" id="PTHR43833:SF8">
    <property type="entry name" value="TRK SYSTEM POTASSIUM UPTAKE PROTEIN TRKA"/>
    <property type="match status" value="1"/>
</dbReference>
<evidence type="ECO:0000313" key="4">
    <source>
        <dbReference type="EMBL" id="RGR73992.1"/>
    </source>
</evidence>
<dbReference type="AlphaFoldDB" id="A0A412G0R0"/>
<keyword evidence="1" id="KW-0406">Ion transport</keyword>
<dbReference type="GO" id="GO:0015079">
    <property type="term" value="F:potassium ion transmembrane transporter activity"/>
    <property type="evidence" value="ECO:0007669"/>
    <property type="project" value="InterPro"/>
</dbReference>
<accession>A0A412G0R0</accession>
<sequence>MLSMNLFGKSELTVIVGCGRLGSTLANQLSDAGKNVILIDQNEAAFRKLSPAYAGLTLTGDATNRATLNQAELNRADHLVIVTNNDNTNIMIAQLARECFRTPQIICRLYDPQRECVYREFGIQTLCPTRLSALAIERLLADCTAIPDGKQEEGY</sequence>
<dbReference type="RefSeq" id="WP_117894999.1">
    <property type="nucleotide sequence ID" value="NZ_CABJCV010000010.1"/>
</dbReference>
<dbReference type="SUPFAM" id="SSF51735">
    <property type="entry name" value="NAD(P)-binding Rossmann-fold domains"/>
    <property type="match status" value="1"/>
</dbReference>
<gene>
    <name evidence="4" type="ORF">DWY25_09270</name>
</gene>